<gene>
    <name evidence="2" type="ORF">U6N30_05060</name>
</gene>
<feature type="compositionally biased region" description="Low complexity" evidence="1">
    <location>
        <begin position="163"/>
        <end position="184"/>
    </location>
</feature>
<evidence type="ECO:0000256" key="1">
    <source>
        <dbReference type="SAM" id="MobiDB-lite"/>
    </source>
</evidence>
<name>A0ABZ1B2P6_9ACTN</name>
<feature type="region of interest" description="Disordered" evidence="1">
    <location>
        <begin position="13"/>
        <end position="80"/>
    </location>
</feature>
<proteinExistence type="predicted"/>
<reference evidence="2 3" key="1">
    <citation type="submission" date="2023-12" db="EMBL/GenBank/DDBJ databases">
        <title>Blastococcus brunescens sp. nov., an actonobacterium isolated from sandstone collected in sahara desert.</title>
        <authorList>
            <person name="Gtari M."/>
            <person name="Ghodhbane F."/>
        </authorList>
    </citation>
    <scope>NUCLEOTIDE SEQUENCE [LARGE SCALE GENOMIC DNA]</scope>
    <source>
        <strain evidence="2 3">BMG 8361</strain>
    </source>
</reference>
<feature type="region of interest" description="Disordered" evidence="1">
    <location>
        <begin position="109"/>
        <end position="184"/>
    </location>
</feature>
<evidence type="ECO:0000313" key="2">
    <source>
        <dbReference type="EMBL" id="WRL65068.1"/>
    </source>
</evidence>
<dbReference type="Proteomes" id="UP001324287">
    <property type="component" value="Chromosome"/>
</dbReference>
<sequence length="208" mass="21171">MVVTISRAIAYAAGSSSASGTTRETSRPRRASAASNTRPVATHSIAWLMPTTRGRNHDDAASGTMPTRPKTNPKRADSAAMRMSIGRVSVAPMPTAGPLIAAITGLRSAANGSDATPPASRGRPPMSWLSGPGGRTRVRRSPKVPGQPPRSAPAQNARPDPVTTTTRTASSASAAAATAASSSAMVEVKAFSRSGRCSHTVATPSATS</sequence>
<evidence type="ECO:0000313" key="3">
    <source>
        <dbReference type="Proteomes" id="UP001324287"/>
    </source>
</evidence>
<keyword evidence="3" id="KW-1185">Reference proteome</keyword>
<organism evidence="2 3">
    <name type="scientific">Blastococcus brunescens</name>
    <dbReference type="NCBI Taxonomy" id="1564165"/>
    <lineage>
        <taxon>Bacteria</taxon>
        <taxon>Bacillati</taxon>
        <taxon>Actinomycetota</taxon>
        <taxon>Actinomycetes</taxon>
        <taxon>Geodermatophilales</taxon>
        <taxon>Geodermatophilaceae</taxon>
        <taxon>Blastococcus</taxon>
    </lineage>
</organism>
<protein>
    <submittedName>
        <fullName evidence="2">Uncharacterized protein</fullName>
    </submittedName>
</protein>
<accession>A0ABZ1B2P6</accession>
<dbReference type="EMBL" id="CP141261">
    <property type="protein sequence ID" value="WRL65068.1"/>
    <property type="molecule type" value="Genomic_DNA"/>
</dbReference>
<feature type="compositionally biased region" description="Low complexity" evidence="1">
    <location>
        <begin position="13"/>
        <end position="23"/>
    </location>
</feature>